<dbReference type="Pfam" id="PF15373">
    <property type="entry name" value="SAXO5-like"/>
    <property type="match status" value="1"/>
</dbReference>
<dbReference type="PANTHER" id="PTHR34828:SF1">
    <property type="entry name" value="TESTIS-EXPRESSED PROTEIN 45"/>
    <property type="match status" value="1"/>
</dbReference>
<feature type="region of interest" description="Disordered" evidence="1">
    <location>
        <begin position="113"/>
        <end position="165"/>
    </location>
</feature>
<accession>A0AAD9MZ05</accession>
<evidence type="ECO:0000313" key="3">
    <source>
        <dbReference type="Proteomes" id="UP001208570"/>
    </source>
</evidence>
<gene>
    <name evidence="2" type="ORF">LSH36_378g00019</name>
</gene>
<dbReference type="PANTHER" id="PTHR34828">
    <property type="entry name" value="TESTIS-EXPRESSED PROTEIN 45"/>
    <property type="match status" value="1"/>
</dbReference>
<organism evidence="2 3">
    <name type="scientific">Paralvinella palmiformis</name>
    <dbReference type="NCBI Taxonomy" id="53620"/>
    <lineage>
        <taxon>Eukaryota</taxon>
        <taxon>Metazoa</taxon>
        <taxon>Spiralia</taxon>
        <taxon>Lophotrochozoa</taxon>
        <taxon>Annelida</taxon>
        <taxon>Polychaeta</taxon>
        <taxon>Sedentaria</taxon>
        <taxon>Canalipalpata</taxon>
        <taxon>Terebellida</taxon>
        <taxon>Terebelliformia</taxon>
        <taxon>Alvinellidae</taxon>
        <taxon>Paralvinella</taxon>
    </lineage>
</organism>
<dbReference type="AlphaFoldDB" id="A0AAD9MZ05"/>
<reference evidence="2" key="1">
    <citation type="journal article" date="2023" name="Mol. Biol. Evol.">
        <title>Third-Generation Sequencing Reveals the Adaptive Role of the Epigenome in Three Deep-Sea Polychaetes.</title>
        <authorList>
            <person name="Perez M."/>
            <person name="Aroh O."/>
            <person name="Sun Y."/>
            <person name="Lan Y."/>
            <person name="Juniper S.K."/>
            <person name="Young C.R."/>
            <person name="Angers B."/>
            <person name="Qian P.Y."/>
        </authorList>
    </citation>
    <scope>NUCLEOTIDE SEQUENCE</scope>
    <source>
        <strain evidence="2">P08H-3</strain>
    </source>
</reference>
<keyword evidence="3" id="KW-1185">Reference proteome</keyword>
<comment type="caution">
    <text evidence="2">The sequence shown here is derived from an EMBL/GenBank/DDBJ whole genome shotgun (WGS) entry which is preliminary data.</text>
</comment>
<evidence type="ECO:0000256" key="1">
    <source>
        <dbReference type="SAM" id="MobiDB-lite"/>
    </source>
</evidence>
<evidence type="ECO:0000313" key="2">
    <source>
        <dbReference type="EMBL" id="KAK2151027.1"/>
    </source>
</evidence>
<sequence>MAGVSSLQSIGTPTVKNMISAPKVGTEFLASSHFKIAQDESVLDKVPKSVFKKDYIPWEIGTKPAGSKPPRPADILQRDERYFNQRASETKQAFERHTLNKPELKDVRHTHGATNFKMDSDPRLNSFQTTHKRDYTPKVGELASPNHGTADPMRSYIPQGDPDKAPEPISDYRDRYRAHETAKPEKVQAHLQVGHPTIRGDDRQLQFSTTHTDTYKGSHLPKIPAYPAPQGTNIPQGDKDKEIHLITTHQVSYPKHQLEQSGYDKNEVMTKLQGTNFRQDDGHGAWNDYTSTMVDSYKPIEGPIERLGPVCSRNLSAIPRGDENPWHNAQRASMTTNKFYMGNPARVIKPKIESGADKRTKSQVCFGEPSLADEYYETTTHSVFKPVSVPYTYERNNLNTKSVVPLDYYDEQNDTTYKTDFNNPEKGKLIPNPDAIDKLKGSHIKAPLGDQRWFTTEHLEQYTPKKATLSPIVDSGRLQRSSVPIGTLNG</sequence>
<dbReference type="InterPro" id="IPR028001">
    <property type="entry name" value="SAXO5"/>
</dbReference>
<name>A0AAD9MZ05_9ANNE</name>
<dbReference type="EMBL" id="JAODUP010000378">
    <property type="protein sequence ID" value="KAK2151027.1"/>
    <property type="molecule type" value="Genomic_DNA"/>
</dbReference>
<proteinExistence type="predicted"/>
<dbReference type="Proteomes" id="UP001208570">
    <property type="component" value="Unassembled WGS sequence"/>
</dbReference>
<protein>
    <submittedName>
        <fullName evidence="2">Uncharacterized protein</fullName>
    </submittedName>
</protein>